<dbReference type="Proteomes" id="UP001175211">
    <property type="component" value="Unassembled WGS sequence"/>
</dbReference>
<protein>
    <submittedName>
        <fullName evidence="1">Uncharacterized protein</fullName>
    </submittedName>
</protein>
<dbReference type="GeneID" id="85365274"/>
<evidence type="ECO:0000313" key="1">
    <source>
        <dbReference type="EMBL" id="KAK0458743.1"/>
    </source>
</evidence>
<gene>
    <name evidence="1" type="ORF">EV420DRAFT_329976</name>
</gene>
<dbReference type="EMBL" id="JAUEPS010000016">
    <property type="protein sequence ID" value="KAK0458743.1"/>
    <property type="molecule type" value="Genomic_DNA"/>
</dbReference>
<sequence length="188" mass="20962">MMSRIGCNTFCGSGRPIIHCSKRLLGGVICIAACTFERVTSSHSQYYYGPIPLWFSLQTYSLHSLAETENSTPTSLTSRINARVVSSNHPPRRVQIWGRPTIGDRRGQPITSEQFSQLVSLSKKSTDYGAEAEAEAMVDPNMEWKDMTGRCCEVFNEGEQEDMGLKLEIGRTMAMAMAMAMAMRRGYT</sequence>
<organism evidence="1 2">
    <name type="scientific">Armillaria tabescens</name>
    <name type="common">Ringless honey mushroom</name>
    <name type="synonym">Agaricus tabescens</name>
    <dbReference type="NCBI Taxonomy" id="1929756"/>
    <lineage>
        <taxon>Eukaryota</taxon>
        <taxon>Fungi</taxon>
        <taxon>Dikarya</taxon>
        <taxon>Basidiomycota</taxon>
        <taxon>Agaricomycotina</taxon>
        <taxon>Agaricomycetes</taxon>
        <taxon>Agaricomycetidae</taxon>
        <taxon>Agaricales</taxon>
        <taxon>Marasmiineae</taxon>
        <taxon>Physalacriaceae</taxon>
        <taxon>Desarmillaria</taxon>
    </lineage>
</organism>
<dbReference type="AlphaFoldDB" id="A0AA39KH49"/>
<keyword evidence="2" id="KW-1185">Reference proteome</keyword>
<name>A0AA39KH49_ARMTA</name>
<evidence type="ECO:0000313" key="2">
    <source>
        <dbReference type="Proteomes" id="UP001175211"/>
    </source>
</evidence>
<accession>A0AA39KH49</accession>
<reference evidence="1" key="1">
    <citation type="submission" date="2023-06" db="EMBL/GenBank/DDBJ databases">
        <authorList>
            <consortium name="Lawrence Berkeley National Laboratory"/>
            <person name="Ahrendt S."/>
            <person name="Sahu N."/>
            <person name="Indic B."/>
            <person name="Wong-Bajracharya J."/>
            <person name="Merenyi Z."/>
            <person name="Ke H.-M."/>
            <person name="Monk M."/>
            <person name="Kocsube S."/>
            <person name="Drula E."/>
            <person name="Lipzen A."/>
            <person name="Balint B."/>
            <person name="Henrissat B."/>
            <person name="Andreopoulos B."/>
            <person name="Martin F.M."/>
            <person name="Harder C.B."/>
            <person name="Rigling D."/>
            <person name="Ford K.L."/>
            <person name="Foster G.D."/>
            <person name="Pangilinan J."/>
            <person name="Papanicolaou A."/>
            <person name="Barry K."/>
            <person name="LaButti K."/>
            <person name="Viragh M."/>
            <person name="Koriabine M."/>
            <person name="Yan M."/>
            <person name="Riley R."/>
            <person name="Champramary S."/>
            <person name="Plett K.L."/>
            <person name="Tsai I.J."/>
            <person name="Slot J."/>
            <person name="Sipos G."/>
            <person name="Plett J."/>
            <person name="Nagy L.G."/>
            <person name="Grigoriev I.V."/>
        </authorList>
    </citation>
    <scope>NUCLEOTIDE SEQUENCE</scope>
    <source>
        <strain evidence="1">CCBAS 213</strain>
    </source>
</reference>
<dbReference type="RefSeq" id="XP_060330993.1">
    <property type="nucleotide sequence ID" value="XM_060481726.1"/>
</dbReference>
<comment type="caution">
    <text evidence="1">The sequence shown here is derived from an EMBL/GenBank/DDBJ whole genome shotgun (WGS) entry which is preliminary data.</text>
</comment>
<proteinExistence type="predicted"/>